<keyword evidence="4 6" id="KW-0732">Signal</keyword>
<dbReference type="RefSeq" id="WP_113891977.1">
    <property type="nucleotide sequence ID" value="NZ_QNRK01000036.1"/>
</dbReference>
<dbReference type="Gene3D" id="2.70.98.10">
    <property type="match status" value="1"/>
</dbReference>
<gene>
    <name evidence="8" type="ORF">DFR50_13658</name>
</gene>
<accession>A0A366ERY3</accession>
<dbReference type="InterPro" id="IPR014756">
    <property type="entry name" value="Ig_E-set"/>
</dbReference>
<keyword evidence="5" id="KW-0574">Periplasm</keyword>
<dbReference type="PROSITE" id="PS51257">
    <property type="entry name" value="PROKAR_LIPOPROTEIN"/>
    <property type="match status" value="1"/>
</dbReference>
<dbReference type="PROSITE" id="PS51318">
    <property type="entry name" value="TAT"/>
    <property type="match status" value="1"/>
</dbReference>
<dbReference type="InterPro" id="IPR007444">
    <property type="entry name" value="Glucan_biosyn_MdoG_C"/>
</dbReference>
<dbReference type="SUPFAM" id="SSF81296">
    <property type="entry name" value="E set domains"/>
    <property type="match status" value="1"/>
</dbReference>
<reference evidence="8 9" key="1">
    <citation type="submission" date="2018-06" db="EMBL/GenBank/DDBJ databases">
        <title>Genomic Encyclopedia of Type Strains, Phase IV (KMG-IV): sequencing the most valuable type-strain genomes for metagenomic binning, comparative biology and taxonomic classification.</title>
        <authorList>
            <person name="Goeker M."/>
        </authorList>
    </citation>
    <scope>NUCLEOTIDE SEQUENCE [LARGE SCALE GENOMIC DNA]</scope>
    <source>
        <strain evidence="8 9">DSM 24875</strain>
    </source>
</reference>
<dbReference type="GO" id="GO:0030246">
    <property type="term" value="F:carbohydrate binding"/>
    <property type="evidence" value="ECO:0007669"/>
    <property type="project" value="InterPro"/>
</dbReference>
<dbReference type="Proteomes" id="UP000253529">
    <property type="component" value="Unassembled WGS sequence"/>
</dbReference>
<keyword evidence="9" id="KW-1185">Reference proteome</keyword>
<dbReference type="SUPFAM" id="SSF74650">
    <property type="entry name" value="Galactose mutarotase-like"/>
    <property type="match status" value="1"/>
</dbReference>
<evidence type="ECO:0000256" key="4">
    <source>
        <dbReference type="ARBA" id="ARBA00022729"/>
    </source>
</evidence>
<dbReference type="PIRSF" id="PIRSF006281">
    <property type="entry name" value="MdoG"/>
    <property type="match status" value="1"/>
</dbReference>
<comment type="subcellular location">
    <subcellularLocation>
        <location evidence="1">Periplasm</location>
    </subcellularLocation>
</comment>
<dbReference type="InterPro" id="IPR013783">
    <property type="entry name" value="Ig-like_fold"/>
</dbReference>
<dbReference type="AlphaFoldDB" id="A0A366ERY3"/>
<evidence type="ECO:0000313" key="9">
    <source>
        <dbReference type="Proteomes" id="UP000253529"/>
    </source>
</evidence>
<dbReference type="EMBL" id="QNRK01000036">
    <property type="protein sequence ID" value="RBP05167.1"/>
    <property type="molecule type" value="Genomic_DNA"/>
</dbReference>
<name>A0A366ERY3_9HYPH</name>
<evidence type="ECO:0000259" key="7">
    <source>
        <dbReference type="Pfam" id="PF04349"/>
    </source>
</evidence>
<proteinExistence type="inferred from homology"/>
<evidence type="ECO:0000256" key="2">
    <source>
        <dbReference type="ARBA" id="ARBA00005001"/>
    </source>
</evidence>
<dbReference type="InterPro" id="IPR011013">
    <property type="entry name" value="Gal_mutarotase_sf_dom"/>
</dbReference>
<evidence type="ECO:0000256" key="1">
    <source>
        <dbReference type="ARBA" id="ARBA00004418"/>
    </source>
</evidence>
<dbReference type="PANTHER" id="PTHR30504:SF2">
    <property type="entry name" value="GLUCANS BIOSYNTHESIS PROTEIN G"/>
    <property type="match status" value="1"/>
</dbReference>
<comment type="caution">
    <text evidence="8">The sequence shown here is derived from an EMBL/GenBank/DDBJ whole genome shotgun (WGS) entry which is preliminary data.</text>
</comment>
<dbReference type="GO" id="GO:0030288">
    <property type="term" value="C:outer membrane-bounded periplasmic space"/>
    <property type="evidence" value="ECO:0007669"/>
    <property type="project" value="TreeGrafter"/>
</dbReference>
<dbReference type="InterPro" id="IPR014718">
    <property type="entry name" value="GH-type_carb-bd"/>
</dbReference>
<dbReference type="OrthoDB" id="9777817at2"/>
<dbReference type="FunFam" id="2.70.98.10:FF:000001">
    <property type="entry name" value="Glucans biosynthesis protein G"/>
    <property type="match status" value="1"/>
</dbReference>
<evidence type="ECO:0000256" key="6">
    <source>
        <dbReference type="SAM" id="SignalP"/>
    </source>
</evidence>
<dbReference type="InterPro" id="IPR014438">
    <property type="entry name" value="Glucan_biosyn_MdoG/MdoD"/>
</dbReference>
<dbReference type="UniPathway" id="UPA00637"/>
<dbReference type="Gene3D" id="2.60.40.10">
    <property type="entry name" value="Immunoglobulins"/>
    <property type="match status" value="1"/>
</dbReference>
<dbReference type="GO" id="GO:0051274">
    <property type="term" value="P:beta-glucan biosynthetic process"/>
    <property type="evidence" value="ECO:0007669"/>
    <property type="project" value="TreeGrafter"/>
</dbReference>
<evidence type="ECO:0000256" key="3">
    <source>
        <dbReference type="ARBA" id="ARBA00009284"/>
    </source>
</evidence>
<feature type="domain" description="Glucan biosynthesis periplasmic MdoG C-terminal" evidence="7">
    <location>
        <begin position="39"/>
        <end position="520"/>
    </location>
</feature>
<protein>
    <submittedName>
        <fullName evidence="8">Glucans biosynthesis protein</fullName>
    </submittedName>
</protein>
<comment type="pathway">
    <text evidence="2">Glycan metabolism; osmoregulated periplasmic glucan (OPG) biosynthesis.</text>
</comment>
<sequence>MPDLSRRALVLGAAVLACAPVTPAGAQGVAAPQGAATPFGFQDVVKRARDLAAAPYDATIPPLPDGLANLDYDAWRDIRFKSDKPLLGQQLNATFRLELFHLGHLYKRPVIINVLRDGIPAPIPYATNLFDYGRNKVSANLPINLGFAGFRLKFPINAPHVWDEVVAFLGASYFRFLGRGQRYGLSARGLAIGGGRRLNEEFPYFREFWIETPGPNAETISINALLDGESATGAFRFELTPGQDTYLETGVTLFARKTIPTLGLAPLSSMFFVGKNDRRFTDDFRSELHDSDGLLMHTGAGEWIWRPLSNPLAPSVSAFLDRDPRGFGLLQRDRNFSDYQDLDLAYELRPSYWIEPRDNWGEGKVELLELPTNDETNDNVVAAWAPNDPLEAGKSLTYGYRITALTMDQALSPGGRTVATFRVSPRALGSPESPPPGATRFLIDFAGGDLPFYMSDPSQVEAIATASNGRILRTFLTPNAHTRGFRAGVDVAVDSGQSTDLRVFLRSGPKALTETWTFPWRG</sequence>
<dbReference type="PANTHER" id="PTHR30504">
    <property type="entry name" value="GLUCANS BIOSYNTHESIS PROTEIN"/>
    <property type="match status" value="1"/>
</dbReference>
<dbReference type="Pfam" id="PF04349">
    <property type="entry name" value="MdoG"/>
    <property type="match status" value="1"/>
</dbReference>
<dbReference type="GO" id="GO:0003824">
    <property type="term" value="F:catalytic activity"/>
    <property type="evidence" value="ECO:0007669"/>
    <property type="project" value="InterPro"/>
</dbReference>
<comment type="similarity">
    <text evidence="3">Belongs to the OpgD/OpgG family.</text>
</comment>
<feature type="chain" id="PRO_5016842130" evidence="6">
    <location>
        <begin position="27"/>
        <end position="522"/>
    </location>
</feature>
<organism evidence="8 9">
    <name type="scientific">Roseiarcus fermentans</name>
    <dbReference type="NCBI Taxonomy" id="1473586"/>
    <lineage>
        <taxon>Bacteria</taxon>
        <taxon>Pseudomonadati</taxon>
        <taxon>Pseudomonadota</taxon>
        <taxon>Alphaproteobacteria</taxon>
        <taxon>Hyphomicrobiales</taxon>
        <taxon>Roseiarcaceae</taxon>
        <taxon>Roseiarcus</taxon>
    </lineage>
</organism>
<evidence type="ECO:0000313" key="8">
    <source>
        <dbReference type="EMBL" id="RBP05167.1"/>
    </source>
</evidence>
<evidence type="ECO:0000256" key="5">
    <source>
        <dbReference type="ARBA" id="ARBA00022764"/>
    </source>
</evidence>
<feature type="signal peptide" evidence="6">
    <location>
        <begin position="1"/>
        <end position="26"/>
    </location>
</feature>
<dbReference type="InterPro" id="IPR006311">
    <property type="entry name" value="TAT_signal"/>
</dbReference>